<keyword evidence="3" id="KW-1185">Reference proteome</keyword>
<organism evidence="2 3">
    <name type="scientific">Paraburkholderia dinghuensis</name>
    <dbReference type="NCBI Taxonomy" id="2305225"/>
    <lineage>
        <taxon>Bacteria</taxon>
        <taxon>Pseudomonadati</taxon>
        <taxon>Pseudomonadota</taxon>
        <taxon>Betaproteobacteria</taxon>
        <taxon>Burkholderiales</taxon>
        <taxon>Burkholderiaceae</taxon>
        <taxon>Paraburkholderia</taxon>
    </lineage>
</organism>
<dbReference type="RefSeq" id="WP_124151293.1">
    <property type="nucleotide sequence ID" value="NZ_RQIS01000007.1"/>
</dbReference>
<evidence type="ECO:0000313" key="3">
    <source>
        <dbReference type="Proteomes" id="UP000272778"/>
    </source>
</evidence>
<feature type="signal peptide" evidence="1">
    <location>
        <begin position="1"/>
        <end position="18"/>
    </location>
</feature>
<evidence type="ECO:0000313" key="2">
    <source>
        <dbReference type="EMBL" id="RQH06616.1"/>
    </source>
</evidence>
<dbReference type="EMBL" id="RQIS01000007">
    <property type="protein sequence ID" value="RQH06616.1"/>
    <property type="molecule type" value="Genomic_DNA"/>
</dbReference>
<reference evidence="2 3" key="1">
    <citation type="submission" date="2018-11" db="EMBL/GenBank/DDBJ databases">
        <title>Paraburkholderia sp. DHOA04, isolated from soil.</title>
        <authorList>
            <person name="Gao Z.-H."/>
            <person name="Qiu L.-H."/>
            <person name="Fu J.-C."/>
        </authorList>
    </citation>
    <scope>NUCLEOTIDE SEQUENCE [LARGE SCALE GENOMIC DNA]</scope>
    <source>
        <strain evidence="2 3">DHOA04</strain>
    </source>
</reference>
<dbReference type="AlphaFoldDB" id="A0A3N6Q2U0"/>
<dbReference type="Proteomes" id="UP000272778">
    <property type="component" value="Unassembled WGS sequence"/>
</dbReference>
<dbReference type="InterPro" id="IPR013783">
    <property type="entry name" value="Ig-like_fold"/>
</dbReference>
<keyword evidence="1" id="KW-0732">Signal</keyword>
<proteinExistence type="predicted"/>
<protein>
    <submittedName>
        <fullName evidence="2">Uncharacterized protein</fullName>
    </submittedName>
</protein>
<sequence>MQVSVTGFFATLAAPLAATDAALALNPAAQAELLARLAASDANEAPYAYLYAWDGSGSEVLQVSGYGSTLVLERDQDAAPAAPNPRSFPKGACVDGRVTYAGVKDLICHYDCCAGACPCEAVAAAGMMLPPASVGVAWQGMVVFSGALPMALVVEGLPAWMSVTAGANFVTLAGTPAVAASYLLSVAATNCNGALASQAVTLEVGG</sequence>
<feature type="chain" id="PRO_5018000911" evidence="1">
    <location>
        <begin position="19"/>
        <end position="206"/>
    </location>
</feature>
<gene>
    <name evidence="2" type="ORF">D1Y85_12145</name>
</gene>
<comment type="caution">
    <text evidence="2">The sequence shown here is derived from an EMBL/GenBank/DDBJ whole genome shotgun (WGS) entry which is preliminary data.</text>
</comment>
<accession>A0A3N6Q2U0</accession>
<dbReference type="Gene3D" id="2.60.40.10">
    <property type="entry name" value="Immunoglobulins"/>
    <property type="match status" value="1"/>
</dbReference>
<evidence type="ECO:0000256" key="1">
    <source>
        <dbReference type="SAM" id="SignalP"/>
    </source>
</evidence>
<name>A0A3N6Q2U0_9BURK</name>